<organism evidence="2 3">
    <name type="scientific">Arthrobacter methylotrophus</name>
    <dbReference type="NCBI Taxonomy" id="121291"/>
    <lineage>
        <taxon>Bacteria</taxon>
        <taxon>Bacillati</taxon>
        <taxon>Actinomycetota</taxon>
        <taxon>Actinomycetes</taxon>
        <taxon>Micrococcales</taxon>
        <taxon>Micrococcaceae</taxon>
        <taxon>Arthrobacter</taxon>
    </lineage>
</organism>
<dbReference type="Proteomes" id="UP001589536">
    <property type="component" value="Unassembled WGS sequence"/>
</dbReference>
<feature type="region of interest" description="Disordered" evidence="1">
    <location>
        <begin position="38"/>
        <end position="63"/>
    </location>
</feature>
<evidence type="ECO:0000256" key="1">
    <source>
        <dbReference type="SAM" id="MobiDB-lite"/>
    </source>
</evidence>
<proteinExistence type="predicted"/>
<evidence type="ECO:0000313" key="3">
    <source>
        <dbReference type="Proteomes" id="UP001589536"/>
    </source>
</evidence>
<protein>
    <submittedName>
        <fullName evidence="2">Uncharacterized protein</fullName>
    </submittedName>
</protein>
<sequence length="107" mass="11669">MVLGWRIFWVPAGRSVESKRLPVLGGWDGLAEDEERAGVRPGTPILLSPDCQDNTGGGGDGNYSPRTALKFLASKGFRETYRENNILLLQKSQYAQDSESLATAAKN</sequence>
<reference evidence="2 3" key="1">
    <citation type="submission" date="2024-09" db="EMBL/GenBank/DDBJ databases">
        <authorList>
            <person name="Sun Q."/>
            <person name="Mori K."/>
        </authorList>
    </citation>
    <scope>NUCLEOTIDE SEQUENCE [LARGE SCALE GENOMIC DNA]</scope>
    <source>
        <strain evidence="2 3">JCM 13519</strain>
    </source>
</reference>
<comment type="caution">
    <text evidence="2">The sequence shown here is derived from an EMBL/GenBank/DDBJ whole genome shotgun (WGS) entry which is preliminary data.</text>
</comment>
<dbReference type="EMBL" id="JBHMBH010000019">
    <property type="protein sequence ID" value="MFB9713983.1"/>
    <property type="molecule type" value="Genomic_DNA"/>
</dbReference>
<evidence type="ECO:0000313" key="2">
    <source>
        <dbReference type="EMBL" id="MFB9713983.1"/>
    </source>
</evidence>
<keyword evidence="3" id="KW-1185">Reference proteome</keyword>
<name>A0ABV5UN97_9MICC</name>
<dbReference type="RefSeq" id="WP_376953963.1">
    <property type="nucleotide sequence ID" value="NZ_JBHMBH010000019.1"/>
</dbReference>
<gene>
    <name evidence="2" type="ORF">ACFFPI_07415</name>
</gene>
<accession>A0ABV5UN97</accession>